<evidence type="ECO:0000313" key="1">
    <source>
        <dbReference type="EMBL" id="CAC5395382.1"/>
    </source>
</evidence>
<dbReference type="AlphaFoldDB" id="A0A6J8CJV1"/>
<protein>
    <submittedName>
        <fullName evidence="1">Uncharacterized protein</fullName>
    </submittedName>
</protein>
<dbReference type="EMBL" id="CACVKT020005500">
    <property type="protein sequence ID" value="CAC5395382.1"/>
    <property type="molecule type" value="Genomic_DNA"/>
</dbReference>
<keyword evidence="2" id="KW-1185">Reference proteome</keyword>
<organism evidence="1 2">
    <name type="scientific">Mytilus coruscus</name>
    <name type="common">Sea mussel</name>
    <dbReference type="NCBI Taxonomy" id="42192"/>
    <lineage>
        <taxon>Eukaryota</taxon>
        <taxon>Metazoa</taxon>
        <taxon>Spiralia</taxon>
        <taxon>Lophotrochozoa</taxon>
        <taxon>Mollusca</taxon>
        <taxon>Bivalvia</taxon>
        <taxon>Autobranchia</taxon>
        <taxon>Pteriomorphia</taxon>
        <taxon>Mytilida</taxon>
        <taxon>Mytiloidea</taxon>
        <taxon>Mytilidae</taxon>
        <taxon>Mytilinae</taxon>
        <taxon>Mytilus</taxon>
    </lineage>
</organism>
<dbReference type="SUPFAM" id="SSF52266">
    <property type="entry name" value="SGNH hydrolase"/>
    <property type="match status" value="1"/>
</dbReference>
<accession>A0A6J8CJV1</accession>
<sequence length="303" mass="35855">MNHDKQGRLSKVEEYVANLKTKIEDRNIQEYRLILGRIQSDLQKLMKQSLAKEIDKLRTVSRVALSKTPIILSDSKANYLSNEIQRGFELDIVWWSEAGASTRDQYNWLKDHLERELRQFGSVVLYVCLGTCDLTVKDTDSPFIRLKSNDSSAARELINLFRDLYSFVRGFNSVNLVFLEIPPYSVYHWNKSHQRRHHILTQSDLAGFKRDDFTLCGQIETVNQFIRETNRILQKHSPRFALDLQNSRRDRYIDYSHHPYRTVSTSRYTYRFGYLYRDGIHPCRVLARYWLLRICKFIAKDCA</sequence>
<evidence type="ECO:0000313" key="2">
    <source>
        <dbReference type="Proteomes" id="UP000507470"/>
    </source>
</evidence>
<dbReference type="Proteomes" id="UP000507470">
    <property type="component" value="Unassembled WGS sequence"/>
</dbReference>
<proteinExistence type="predicted"/>
<name>A0A6J8CJV1_MYTCO</name>
<reference evidence="1 2" key="1">
    <citation type="submission" date="2020-06" db="EMBL/GenBank/DDBJ databases">
        <authorList>
            <person name="Li R."/>
            <person name="Bekaert M."/>
        </authorList>
    </citation>
    <scope>NUCLEOTIDE SEQUENCE [LARGE SCALE GENOMIC DNA]</scope>
    <source>
        <strain evidence="2">wild</strain>
    </source>
</reference>
<gene>
    <name evidence="1" type="ORF">MCOR_30058</name>
</gene>